<dbReference type="InParanoid" id="A0A6I9RGW2"/>
<sequence>MQHQLIQLQQELKLAKEEKSQALQELEELRWRMSSDKNAFRNSVRSKAKMEMLEAELEKARESERKLLESLTSQTKQLEQTKISLEEAKLEIRSLSDSIKILEGSANRGHKILGKSITLDAVRGNEEIGVLKTELRLALEAEEKSKKAMDDLAMALKEVSTECNKVREKLSQAQSELGSTRAENEHLKSRLKHAEEKLRVAMEESRRVKFEAEETIATWSEKENGFIKCMKMSEEEITGLKRENGRLVDSHRAAREEISKLRDILKQAINEANVVKEALEIARTENSQLKDMLSEKDKALQSMKQEYECLKVSEAAALDSVKELQSLLVATSSMDLSRNTNPFESESLLPAKAVANEVRAGRPTVRFPSDQWKVDLKSQAGGRHSLGDSERFEGSIFDMIESPEQKKDQTVALMDRSYEKSVSFDDSDHINGRQLENSEYGWESPMRQRKKRQILRRFGDLLRRRSLQK</sequence>
<keyword evidence="2" id="KW-1185">Reference proteome</keyword>
<feature type="coiled-coil region" evidence="1">
    <location>
        <begin position="138"/>
        <end position="204"/>
    </location>
</feature>
<protein>
    <submittedName>
        <fullName evidence="3">WEB family protein At4g27595, chloroplastic</fullName>
    </submittedName>
</protein>
<accession>A0A6I9RGW2</accession>
<reference evidence="3" key="1">
    <citation type="submission" date="2025-08" db="UniProtKB">
        <authorList>
            <consortium name="RefSeq"/>
        </authorList>
    </citation>
    <scope>IDENTIFICATION</scope>
</reference>
<evidence type="ECO:0000313" key="3">
    <source>
        <dbReference type="RefSeq" id="XP_010926330.1"/>
    </source>
</evidence>
<dbReference type="GeneID" id="105048642"/>
<dbReference type="OrthoDB" id="774313at2759"/>
<dbReference type="AlphaFoldDB" id="A0A6I9RGW2"/>
<dbReference type="PANTHER" id="PTHR35164">
    <property type="entry name" value="EXPRESSED PROTEIN"/>
    <property type="match status" value="1"/>
</dbReference>
<dbReference type="RefSeq" id="XP_010926330.1">
    <property type="nucleotide sequence ID" value="XM_010928028.3"/>
</dbReference>
<feature type="coiled-coil region" evidence="1">
    <location>
        <begin position="251"/>
        <end position="306"/>
    </location>
</feature>
<organism evidence="2 3">
    <name type="scientific">Elaeis guineensis var. tenera</name>
    <name type="common">Oil palm</name>
    <dbReference type="NCBI Taxonomy" id="51953"/>
    <lineage>
        <taxon>Eukaryota</taxon>
        <taxon>Viridiplantae</taxon>
        <taxon>Streptophyta</taxon>
        <taxon>Embryophyta</taxon>
        <taxon>Tracheophyta</taxon>
        <taxon>Spermatophyta</taxon>
        <taxon>Magnoliopsida</taxon>
        <taxon>Liliopsida</taxon>
        <taxon>Arecaceae</taxon>
        <taxon>Arecoideae</taxon>
        <taxon>Cocoseae</taxon>
        <taxon>Elaeidinae</taxon>
        <taxon>Elaeis</taxon>
    </lineage>
</organism>
<feature type="coiled-coil region" evidence="1">
    <location>
        <begin position="5"/>
        <end position="105"/>
    </location>
</feature>
<dbReference type="KEGG" id="egu:105048642"/>
<keyword evidence="1" id="KW-0175">Coiled coil</keyword>
<dbReference type="FunCoup" id="A0A6I9RGW2">
    <property type="interactions" value="21"/>
</dbReference>
<evidence type="ECO:0000256" key="1">
    <source>
        <dbReference type="SAM" id="Coils"/>
    </source>
</evidence>
<dbReference type="PANTHER" id="PTHR35164:SF9">
    <property type="entry name" value="EXPRESSED PROTEIN"/>
    <property type="match status" value="1"/>
</dbReference>
<name>A0A6I9RGW2_ELAGV</name>
<evidence type="ECO:0000313" key="2">
    <source>
        <dbReference type="Proteomes" id="UP000504607"/>
    </source>
</evidence>
<proteinExistence type="predicted"/>
<dbReference type="Proteomes" id="UP000504607">
    <property type="component" value="Chromosome 7"/>
</dbReference>
<gene>
    <name evidence="3" type="primary">LOC105048642</name>
</gene>